<dbReference type="InterPro" id="IPR029063">
    <property type="entry name" value="SAM-dependent_MTases_sf"/>
</dbReference>
<name>A0A3P3ZQV1_9ZZZZ</name>
<reference evidence="1" key="1">
    <citation type="submission" date="2018-10" db="EMBL/GenBank/DDBJ databases">
        <authorList>
            <person name="Plewniak F."/>
        </authorList>
    </citation>
    <scope>NUCLEOTIDE SEQUENCE</scope>
</reference>
<protein>
    <recommendedName>
        <fullName evidence="2">Methionine biosynthesis protein MetW</fullName>
    </recommendedName>
</protein>
<dbReference type="EMBL" id="UOYP01000568">
    <property type="protein sequence ID" value="VAY89288.1"/>
    <property type="molecule type" value="Genomic_DNA"/>
</dbReference>
<dbReference type="PANTHER" id="PTHR42912">
    <property type="entry name" value="METHYLTRANSFERASE"/>
    <property type="match status" value="1"/>
</dbReference>
<dbReference type="Pfam" id="PF07021">
    <property type="entry name" value="MetW"/>
    <property type="match status" value="1"/>
</dbReference>
<dbReference type="InterPro" id="IPR010743">
    <property type="entry name" value="Methionine_synth_MetW"/>
</dbReference>
<dbReference type="SUPFAM" id="SSF53335">
    <property type="entry name" value="S-adenosyl-L-methionine-dependent methyltransferases"/>
    <property type="match status" value="1"/>
</dbReference>
<evidence type="ECO:0008006" key="2">
    <source>
        <dbReference type="Google" id="ProtNLM"/>
    </source>
</evidence>
<evidence type="ECO:0000313" key="1">
    <source>
        <dbReference type="EMBL" id="VAY89288.1"/>
    </source>
</evidence>
<organism evidence="1">
    <name type="scientific">mine drainage metagenome</name>
    <dbReference type="NCBI Taxonomy" id="410659"/>
    <lineage>
        <taxon>unclassified sequences</taxon>
        <taxon>metagenomes</taxon>
        <taxon>ecological metagenomes</taxon>
    </lineage>
</organism>
<dbReference type="AlphaFoldDB" id="A0A3P3ZQV1"/>
<dbReference type="PANTHER" id="PTHR42912:SF58">
    <property type="entry name" value="BLR1400 PROTEIN"/>
    <property type="match status" value="1"/>
</dbReference>
<dbReference type="NCBIfam" id="TIGR02081">
    <property type="entry name" value="metW"/>
    <property type="match status" value="1"/>
</dbReference>
<dbReference type="GO" id="GO:0008168">
    <property type="term" value="F:methyltransferase activity"/>
    <property type="evidence" value="ECO:0007669"/>
    <property type="project" value="TreeGrafter"/>
</dbReference>
<sequence>MIRADYELIAQGVSVDSRVLDLGCGDGQLLAHLQRVRRVSGYGIEIIPEQVVAALRQGVSVLQVNLEEGLSGFSDHSFDTVILSQTLQAMRHTEEILREMLRVGREGIVTFPNFGYWKHRWQVLNGTMPKSVDMPYEWYDTPNVHLCTLHDFEALCARSGVQVMERRVMNPAGHTVELMPNLLGSPPTIVSASRVECHVSLWVLGRV</sequence>
<proteinExistence type="predicted"/>
<dbReference type="InterPro" id="IPR050508">
    <property type="entry name" value="Methyltransf_Superfamily"/>
</dbReference>
<dbReference type="Gene3D" id="3.40.50.150">
    <property type="entry name" value="Vaccinia Virus protein VP39"/>
    <property type="match status" value="1"/>
</dbReference>
<dbReference type="CDD" id="cd02440">
    <property type="entry name" value="AdoMet_MTases"/>
    <property type="match status" value="1"/>
</dbReference>
<gene>
    <name evidence="1" type="ORF">CARN8_610001</name>
</gene>
<accession>A0A3P3ZQV1</accession>